<feature type="compositionally biased region" description="Basic and acidic residues" evidence="1">
    <location>
        <begin position="274"/>
        <end position="290"/>
    </location>
</feature>
<dbReference type="AlphaFoldDB" id="A0AA37VBF6"/>
<evidence type="ECO:0000256" key="2">
    <source>
        <dbReference type="SAM" id="Phobius"/>
    </source>
</evidence>
<comment type="caution">
    <text evidence="3">The sequence shown here is derived from an EMBL/GenBank/DDBJ whole genome shotgun (WGS) entry which is preliminary data.</text>
</comment>
<dbReference type="RefSeq" id="WP_284350836.1">
    <property type="nucleotide sequence ID" value="NZ_BRXS01000004.1"/>
</dbReference>
<protein>
    <submittedName>
        <fullName evidence="3">Uncharacterized protein</fullName>
    </submittedName>
</protein>
<gene>
    <name evidence="3" type="ORF">rosag_28960</name>
</gene>
<keyword evidence="2" id="KW-0812">Transmembrane</keyword>
<evidence type="ECO:0000313" key="3">
    <source>
        <dbReference type="EMBL" id="GLC26383.1"/>
    </source>
</evidence>
<feature type="transmembrane region" description="Helical" evidence="2">
    <location>
        <begin position="21"/>
        <end position="39"/>
    </location>
</feature>
<feature type="compositionally biased region" description="Polar residues" evidence="1">
    <location>
        <begin position="1"/>
        <end position="15"/>
    </location>
</feature>
<reference evidence="3" key="1">
    <citation type="submission" date="2022-08" db="EMBL/GenBank/DDBJ databases">
        <title>Draft genome sequencing of Roseisolibacter agri AW1220.</title>
        <authorList>
            <person name="Tobiishi Y."/>
            <person name="Tonouchi A."/>
        </authorList>
    </citation>
    <scope>NUCLEOTIDE SEQUENCE</scope>
    <source>
        <strain evidence="3">AW1220</strain>
    </source>
</reference>
<sequence>MLSITSGSDQRSGPTRSRRPGVPLAVSLTVNAVVIAAFFRAVTGGVDWSALWHPGRSAEVRPERIGFVQLPTPAPPTVGRDGGDGRPKSATPSRRATPQPAAPTEVPTGIPPVGDPTPADARGSGEIVGSGGATEGIRPSYTDPRLWTRPGAVATAPRTAKERIDSVIADQFTPVRDSILAAQALAAGQRAPGDWTMKGPGGKWGMDQSNIHLGKVKIPNAVLALLSGNLQKNLRGNPTEMMNDRRLAEVRADLLRHADREMSEDAFRKAVKEVRARKDRERAERRKARDQQPPIAEASGETRPGSGTAPQR</sequence>
<feature type="region of interest" description="Disordered" evidence="1">
    <location>
        <begin position="1"/>
        <end position="21"/>
    </location>
</feature>
<dbReference type="EMBL" id="BRXS01000004">
    <property type="protein sequence ID" value="GLC26383.1"/>
    <property type="molecule type" value="Genomic_DNA"/>
</dbReference>
<organism evidence="3 4">
    <name type="scientific">Roseisolibacter agri</name>
    <dbReference type="NCBI Taxonomy" id="2014610"/>
    <lineage>
        <taxon>Bacteria</taxon>
        <taxon>Pseudomonadati</taxon>
        <taxon>Gemmatimonadota</taxon>
        <taxon>Gemmatimonadia</taxon>
        <taxon>Gemmatimonadales</taxon>
        <taxon>Gemmatimonadaceae</taxon>
        <taxon>Roseisolibacter</taxon>
    </lineage>
</organism>
<keyword evidence="2" id="KW-1133">Transmembrane helix</keyword>
<keyword evidence="4" id="KW-1185">Reference proteome</keyword>
<feature type="region of interest" description="Disordered" evidence="1">
    <location>
        <begin position="274"/>
        <end position="312"/>
    </location>
</feature>
<feature type="region of interest" description="Disordered" evidence="1">
    <location>
        <begin position="66"/>
        <end position="148"/>
    </location>
</feature>
<evidence type="ECO:0000313" key="4">
    <source>
        <dbReference type="Proteomes" id="UP001161325"/>
    </source>
</evidence>
<evidence type="ECO:0000256" key="1">
    <source>
        <dbReference type="SAM" id="MobiDB-lite"/>
    </source>
</evidence>
<accession>A0AA37VBF6</accession>
<dbReference type="Proteomes" id="UP001161325">
    <property type="component" value="Unassembled WGS sequence"/>
</dbReference>
<proteinExistence type="predicted"/>
<keyword evidence="2" id="KW-0472">Membrane</keyword>
<name>A0AA37VBF6_9BACT</name>